<dbReference type="RefSeq" id="WP_344382943.1">
    <property type="nucleotide sequence ID" value="NZ_BAAATA010000009.1"/>
</dbReference>
<feature type="compositionally biased region" description="Polar residues" evidence="1">
    <location>
        <begin position="1"/>
        <end position="19"/>
    </location>
</feature>
<keyword evidence="3" id="KW-1185">Reference proteome</keyword>
<evidence type="ECO:0000256" key="1">
    <source>
        <dbReference type="SAM" id="MobiDB-lite"/>
    </source>
</evidence>
<sequence>MRNRSSSNATTGTNVTSLDSDTDMDEALRRVTGKPAPARGDLIWPAPEPKPVTSPIGAAA</sequence>
<proteinExistence type="predicted"/>
<name>A0ABN3LL88_9ACTN</name>
<dbReference type="Proteomes" id="UP001501358">
    <property type="component" value="Unassembled WGS sequence"/>
</dbReference>
<dbReference type="EMBL" id="BAAATA010000009">
    <property type="protein sequence ID" value="GAA2484870.1"/>
    <property type="molecule type" value="Genomic_DNA"/>
</dbReference>
<organism evidence="2 3">
    <name type="scientific">Streptomyces thermolineatus</name>
    <dbReference type="NCBI Taxonomy" id="44033"/>
    <lineage>
        <taxon>Bacteria</taxon>
        <taxon>Bacillati</taxon>
        <taxon>Actinomycetota</taxon>
        <taxon>Actinomycetes</taxon>
        <taxon>Kitasatosporales</taxon>
        <taxon>Streptomycetaceae</taxon>
        <taxon>Streptomyces</taxon>
    </lineage>
</organism>
<protein>
    <submittedName>
        <fullName evidence="2">Uncharacterized protein</fullName>
    </submittedName>
</protein>
<reference evidence="2 3" key="1">
    <citation type="journal article" date="2019" name="Int. J. Syst. Evol. Microbiol.">
        <title>The Global Catalogue of Microorganisms (GCM) 10K type strain sequencing project: providing services to taxonomists for standard genome sequencing and annotation.</title>
        <authorList>
            <consortium name="The Broad Institute Genomics Platform"/>
            <consortium name="The Broad Institute Genome Sequencing Center for Infectious Disease"/>
            <person name="Wu L."/>
            <person name="Ma J."/>
        </authorList>
    </citation>
    <scope>NUCLEOTIDE SEQUENCE [LARGE SCALE GENOMIC DNA]</scope>
    <source>
        <strain evidence="2 3">JCM 6307</strain>
    </source>
</reference>
<gene>
    <name evidence="2" type="ORF">GCM10010406_21400</name>
</gene>
<feature type="region of interest" description="Disordered" evidence="1">
    <location>
        <begin position="1"/>
        <end position="60"/>
    </location>
</feature>
<accession>A0ABN3LL88</accession>
<evidence type="ECO:0000313" key="3">
    <source>
        <dbReference type="Proteomes" id="UP001501358"/>
    </source>
</evidence>
<comment type="caution">
    <text evidence="2">The sequence shown here is derived from an EMBL/GenBank/DDBJ whole genome shotgun (WGS) entry which is preliminary data.</text>
</comment>
<evidence type="ECO:0000313" key="2">
    <source>
        <dbReference type="EMBL" id="GAA2484870.1"/>
    </source>
</evidence>